<reference evidence="9 10" key="2">
    <citation type="submission" date="2018-03" db="EMBL/GenBank/DDBJ databases">
        <authorList>
            <person name="Keele B.F."/>
        </authorList>
    </citation>
    <scope>NUCLEOTIDE SEQUENCE [LARGE SCALE GENOMIC DNA]</scope>
    <source>
        <strain evidence="9 10">CCALA 016</strain>
    </source>
</reference>
<evidence type="ECO:0000256" key="5">
    <source>
        <dbReference type="PIRSR" id="PIRSR038994-1"/>
    </source>
</evidence>
<gene>
    <name evidence="9" type="primary">nagA</name>
    <name evidence="9" type="ORF">C7H19_21755</name>
</gene>
<dbReference type="GO" id="GO:0006046">
    <property type="term" value="P:N-acetylglucosamine catabolic process"/>
    <property type="evidence" value="ECO:0007669"/>
    <property type="project" value="TreeGrafter"/>
</dbReference>
<dbReference type="GO" id="GO:0046872">
    <property type="term" value="F:metal ion binding"/>
    <property type="evidence" value="ECO:0007669"/>
    <property type="project" value="UniProtKB-KW"/>
</dbReference>
<dbReference type="OrthoDB" id="9776488at2"/>
<dbReference type="Pfam" id="PF01979">
    <property type="entry name" value="Amidohydro_1"/>
    <property type="match status" value="1"/>
</dbReference>
<dbReference type="Gene3D" id="3.20.20.140">
    <property type="entry name" value="Metal-dependent hydrolases"/>
    <property type="match status" value="1"/>
</dbReference>
<evidence type="ECO:0000256" key="7">
    <source>
        <dbReference type="PIRSR" id="PIRSR038994-3"/>
    </source>
</evidence>
<feature type="binding site" evidence="6">
    <location>
        <position position="255"/>
    </location>
    <ligand>
        <name>substrate</name>
    </ligand>
</feature>
<keyword evidence="10" id="KW-1185">Reference proteome</keyword>
<dbReference type="Proteomes" id="UP000239001">
    <property type="component" value="Unassembled WGS sequence"/>
</dbReference>
<accession>A0A2T1LS45</accession>
<evidence type="ECO:0000256" key="2">
    <source>
        <dbReference type="ARBA" id="ARBA00022723"/>
    </source>
</evidence>
<comment type="similarity">
    <text evidence="1 4">Belongs to the metallo-dependent hydrolases superfamily. NagA family.</text>
</comment>
<feature type="binding site" evidence="6">
    <location>
        <position position="231"/>
    </location>
    <ligand>
        <name>substrate</name>
    </ligand>
</feature>
<feature type="binding site" evidence="6">
    <location>
        <begin position="223"/>
        <end position="224"/>
    </location>
    <ligand>
        <name>substrate</name>
    </ligand>
</feature>
<feature type="binding site" evidence="6">
    <location>
        <begin position="312"/>
        <end position="314"/>
    </location>
    <ligand>
        <name>substrate</name>
    </ligand>
</feature>
<dbReference type="AlphaFoldDB" id="A0A2T1LS45"/>
<comment type="cofactor">
    <cofactor evidence="7">
        <name>a divalent metal cation</name>
        <dbReference type="ChEBI" id="CHEBI:60240"/>
    </cofactor>
    <text evidence="7">Binds 1 divalent metal cation per subunit.</text>
</comment>
<feature type="binding site" evidence="7">
    <location>
        <position position="133"/>
    </location>
    <ligand>
        <name>Zn(2+)</name>
        <dbReference type="ChEBI" id="CHEBI:29105"/>
    </ligand>
</feature>
<dbReference type="PANTHER" id="PTHR11113">
    <property type="entry name" value="N-ACETYLGLUCOSAMINE-6-PHOSPHATE DEACETYLASE"/>
    <property type="match status" value="1"/>
</dbReference>
<evidence type="ECO:0000259" key="8">
    <source>
        <dbReference type="Pfam" id="PF01979"/>
    </source>
</evidence>
<feature type="binding site" evidence="7">
    <location>
        <position position="199"/>
    </location>
    <ligand>
        <name>Zn(2+)</name>
        <dbReference type="ChEBI" id="CHEBI:29105"/>
    </ligand>
</feature>
<proteinExistence type="inferred from homology"/>
<sequence>MITLINARIPGFKNLKQIYINPHGIIEKIKETSFEHIGEIIDVEGDWISLGGVDLQINGALGKAFPELTEADNFVLEDICKFLWTQGIDGFLPTLVTTSVENIQRSLKIIDEYIKKHPQTSTQKAQILGVHLEGPFLNVEKRGAHAAEYLLRPSLEAVEDILEKYTHLVKIVTLAPELDLEGEVIQYLDSHSITISLGHSDASAEQARKAFEKGASMVTHAFNAMPPLHHRKPGLLAEAIVNEKVYCGLIADGRHVAPTMIDLLLRASHYEKGIFLVSDALAPMGLEDGFYPWDSRQIEVKEGTARLINGTLAGTTLPLFKGVENLVKWGICDLGVAIAMATESPRKAINLKGIEIGQTANLLRWHKNEASKQLNWERINLNTL</sequence>
<keyword evidence="3 4" id="KW-0378">Hydrolase</keyword>
<feature type="active site" description="Proton donor/acceptor" evidence="5">
    <location>
        <position position="279"/>
    </location>
</feature>
<dbReference type="InterPro" id="IPR003764">
    <property type="entry name" value="GlcNAc_6-P_deAcase"/>
</dbReference>
<name>A0A2T1LS45_9CHRO</name>
<dbReference type="InterPro" id="IPR006680">
    <property type="entry name" value="Amidohydro-rel"/>
</dbReference>
<comment type="caution">
    <text evidence="9">The sequence shown here is derived from an EMBL/GenBank/DDBJ whole genome shotgun (WGS) entry which is preliminary data.</text>
</comment>
<evidence type="ECO:0000256" key="6">
    <source>
        <dbReference type="PIRSR" id="PIRSR038994-2"/>
    </source>
</evidence>
<dbReference type="InterPro" id="IPR032466">
    <property type="entry name" value="Metal_Hydrolase"/>
</dbReference>
<dbReference type="PIRSF" id="PIRSF038994">
    <property type="entry name" value="NagA"/>
    <property type="match status" value="1"/>
</dbReference>
<evidence type="ECO:0000256" key="3">
    <source>
        <dbReference type="ARBA" id="ARBA00022801"/>
    </source>
</evidence>
<keyword evidence="2 7" id="KW-0479">Metal-binding</keyword>
<feature type="binding site" evidence="6">
    <location>
        <position position="144"/>
    </location>
    <ligand>
        <name>substrate</name>
    </ligand>
</feature>
<keyword evidence="4" id="KW-0119">Carbohydrate metabolism</keyword>
<reference evidence="9 10" key="1">
    <citation type="submission" date="2018-03" db="EMBL/GenBank/DDBJ databases">
        <title>The ancient ancestry and fast evolution of plastids.</title>
        <authorList>
            <person name="Moore K.R."/>
            <person name="Magnabosco C."/>
            <person name="Momper L."/>
            <person name="Gold D.A."/>
            <person name="Bosak T."/>
            <person name="Fournier G.P."/>
        </authorList>
    </citation>
    <scope>NUCLEOTIDE SEQUENCE [LARGE SCALE GENOMIC DNA]</scope>
    <source>
        <strain evidence="9 10">CCALA 016</strain>
    </source>
</reference>
<evidence type="ECO:0000256" key="1">
    <source>
        <dbReference type="ARBA" id="ARBA00010716"/>
    </source>
</evidence>
<protein>
    <submittedName>
        <fullName evidence="9">N-acetylglucosamine-6-phosphate deacetylase</fullName>
    </submittedName>
</protein>
<evidence type="ECO:0000256" key="4">
    <source>
        <dbReference type="PIRNR" id="PIRNR038994"/>
    </source>
</evidence>
<dbReference type="SUPFAM" id="SSF51556">
    <property type="entry name" value="Metallo-dependent hydrolases"/>
    <property type="match status" value="1"/>
</dbReference>
<dbReference type="NCBIfam" id="TIGR00221">
    <property type="entry name" value="nagA"/>
    <property type="match status" value="1"/>
</dbReference>
<dbReference type="CDD" id="cd00854">
    <property type="entry name" value="NagA"/>
    <property type="match status" value="1"/>
</dbReference>
<evidence type="ECO:0000313" key="9">
    <source>
        <dbReference type="EMBL" id="PSF32260.1"/>
    </source>
</evidence>
<dbReference type="PANTHER" id="PTHR11113:SF14">
    <property type="entry name" value="N-ACETYLGLUCOSAMINE-6-PHOSPHATE DEACETYLASE"/>
    <property type="match status" value="1"/>
</dbReference>
<feature type="binding site" evidence="7">
    <location>
        <position position="220"/>
    </location>
    <ligand>
        <name>Zn(2+)</name>
        <dbReference type="ChEBI" id="CHEBI:29105"/>
    </ligand>
</feature>
<organism evidence="9 10">
    <name type="scientific">Aphanothece hegewaldii CCALA 016</name>
    <dbReference type="NCBI Taxonomy" id="2107694"/>
    <lineage>
        <taxon>Bacteria</taxon>
        <taxon>Bacillati</taxon>
        <taxon>Cyanobacteriota</taxon>
        <taxon>Cyanophyceae</taxon>
        <taxon>Oscillatoriophycideae</taxon>
        <taxon>Chroococcales</taxon>
        <taxon>Aphanothecaceae</taxon>
        <taxon>Aphanothece</taxon>
    </lineage>
</organism>
<feature type="domain" description="Amidohydrolase-related" evidence="8">
    <location>
        <begin position="123"/>
        <end position="365"/>
    </location>
</feature>
<evidence type="ECO:0000313" key="10">
    <source>
        <dbReference type="Proteomes" id="UP000239001"/>
    </source>
</evidence>
<dbReference type="EMBL" id="PXOH01000038">
    <property type="protein sequence ID" value="PSF32260.1"/>
    <property type="molecule type" value="Genomic_DNA"/>
</dbReference>
<dbReference type="GO" id="GO:0008448">
    <property type="term" value="F:N-acetylglucosamine-6-phosphate deacetylase activity"/>
    <property type="evidence" value="ECO:0007669"/>
    <property type="project" value="InterPro"/>
</dbReference>
<dbReference type="RefSeq" id="WP_106459019.1">
    <property type="nucleotide sequence ID" value="NZ_PXOH01000038.1"/>
</dbReference>